<dbReference type="EMBL" id="MT141680">
    <property type="protein sequence ID" value="QJA69136.1"/>
    <property type="molecule type" value="Genomic_DNA"/>
</dbReference>
<accession>A0A6M3LIF7</accession>
<reference evidence="2" key="1">
    <citation type="submission" date="2020-03" db="EMBL/GenBank/DDBJ databases">
        <title>The deep terrestrial virosphere.</title>
        <authorList>
            <person name="Holmfeldt K."/>
            <person name="Nilsson E."/>
            <person name="Simone D."/>
            <person name="Lopez-Fernandez M."/>
            <person name="Wu X."/>
            <person name="de Brujin I."/>
            <person name="Lundin D."/>
            <person name="Andersson A."/>
            <person name="Bertilsson S."/>
            <person name="Dopson M."/>
        </authorList>
    </citation>
    <scope>NUCLEOTIDE SEQUENCE</scope>
    <source>
        <strain evidence="1">MM415A05041</strain>
        <strain evidence="2">MM415B03944</strain>
    </source>
</reference>
<sequence>MLKLILDDIEVKIKNDENYGIKCLHDRITIYNSVISVTLSKLEPLTSEHIRDICGYSDMYTDKTINIREIEMEIRNSILGIMRKYKVQKEGEQNGHNI</sequence>
<evidence type="ECO:0000313" key="2">
    <source>
        <dbReference type="EMBL" id="QJA94169.1"/>
    </source>
</evidence>
<dbReference type="EMBL" id="MT143209">
    <property type="protein sequence ID" value="QJA94169.1"/>
    <property type="molecule type" value="Genomic_DNA"/>
</dbReference>
<evidence type="ECO:0000313" key="1">
    <source>
        <dbReference type="EMBL" id="QJA69136.1"/>
    </source>
</evidence>
<organism evidence="2">
    <name type="scientific">viral metagenome</name>
    <dbReference type="NCBI Taxonomy" id="1070528"/>
    <lineage>
        <taxon>unclassified sequences</taxon>
        <taxon>metagenomes</taxon>
        <taxon>organismal metagenomes</taxon>
    </lineage>
</organism>
<name>A0A6M3LIF7_9ZZZZ</name>
<gene>
    <name evidence="1" type="ORF">MM415A05041_0005</name>
    <name evidence="2" type="ORF">MM415B03944_0004</name>
</gene>
<protein>
    <submittedName>
        <fullName evidence="2">Uncharacterized protein</fullName>
    </submittedName>
</protein>
<dbReference type="AlphaFoldDB" id="A0A6M3LIF7"/>
<proteinExistence type="predicted"/>